<dbReference type="Proteomes" id="UP000061660">
    <property type="component" value="Chromosome"/>
</dbReference>
<dbReference type="GO" id="GO:0016491">
    <property type="term" value="F:oxidoreductase activity"/>
    <property type="evidence" value="ECO:0007669"/>
    <property type="project" value="UniProtKB-KW"/>
</dbReference>
<dbReference type="KEGG" id="pnp:IJ22_09530"/>
<dbReference type="Gene3D" id="3.50.50.60">
    <property type="entry name" value="FAD/NAD(P)-binding domain"/>
    <property type="match status" value="1"/>
</dbReference>
<protein>
    <submittedName>
        <fullName evidence="2">N-methyltryptophan oxidase</fullName>
    </submittedName>
</protein>
<dbReference type="AlphaFoldDB" id="A0A0U2VP85"/>
<dbReference type="InterPro" id="IPR006076">
    <property type="entry name" value="FAD-dep_OxRdtase"/>
</dbReference>
<dbReference type="SUPFAM" id="SSF51905">
    <property type="entry name" value="FAD/NAD(P)-binding domain"/>
    <property type="match status" value="1"/>
</dbReference>
<dbReference type="RefSeq" id="WP_062407601.1">
    <property type="nucleotide sequence ID" value="NZ_BJCS01000006.1"/>
</dbReference>
<dbReference type="InterPro" id="IPR036188">
    <property type="entry name" value="FAD/NAD-bd_sf"/>
</dbReference>
<dbReference type="Gene3D" id="3.30.9.10">
    <property type="entry name" value="D-Amino Acid Oxidase, subunit A, domain 2"/>
    <property type="match status" value="1"/>
</dbReference>
<keyword evidence="1" id="KW-0560">Oxidoreductase</keyword>
<dbReference type="PATRIC" id="fig|162209.4.peg.1015"/>
<dbReference type="OrthoDB" id="9794226at2"/>
<dbReference type="GO" id="GO:0005737">
    <property type="term" value="C:cytoplasm"/>
    <property type="evidence" value="ECO:0007669"/>
    <property type="project" value="TreeGrafter"/>
</dbReference>
<dbReference type="PANTHER" id="PTHR13847:SF287">
    <property type="entry name" value="FAD-DEPENDENT OXIDOREDUCTASE DOMAIN-CONTAINING PROTEIN 1"/>
    <property type="match status" value="1"/>
</dbReference>
<organism evidence="2 3">
    <name type="scientific">Paenibacillus naphthalenovorans</name>
    <dbReference type="NCBI Taxonomy" id="162209"/>
    <lineage>
        <taxon>Bacteria</taxon>
        <taxon>Bacillati</taxon>
        <taxon>Bacillota</taxon>
        <taxon>Bacilli</taxon>
        <taxon>Bacillales</taxon>
        <taxon>Paenibacillaceae</taxon>
        <taxon>Paenibacillus</taxon>
    </lineage>
</organism>
<reference evidence="2 3" key="2">
    <citation type="journal article" date="2016" name="Genome Announc.">
        <title>Complete Genome Sequences of Two Interactive Moderate Thermophiles, Paenibacillus napthalenovorans 32O-Y and Paenibacillus sp. 32O-W.</title>
        <authorList>
            <person name="Butler R.R.III."/>
            <person name="Wang J."/>
            <person name="Stark B.C."/>
            <person name="Pombert J.F."/>
        </authorList>
    </citation>
    <scope>NUCLEOTIDE SEQUENCE [LARGE SCALE GENOMIC DNA]</scope>
    <source>
        <strain evidence="2 3">32O-Y</strain>
    </source>
</reference>
<evidence type="ECO:0000313" key="2">
    <source>
        <dbReference type="EMBL" id="ALS21335.1"/>
    </source>
</evidence>
<proteinExistence type="predicted"/>
<reference evidence="3" key="1">
    <citation type="submission" date="2015-12" db="EMBL/GenBank/DDBJ databases">
        <title>Complete genome sequences of two moderately thermophilic Paenibacillus species.</title>
        <authorList>
            <person name="Butler R.III."/>
            <person name="Wang J."/>
            <person name="Stark B.C."/>
            <person name="Pombert J.-F."/>
        </authorList>
    </citation>
    <scope>NUCLEOTIDE SEQUENCE [LARGE SCALE GENOMIC DNA]</scope>
    <source>
        <strain evidence="3">32O-Y</strain>
    </source>
</reference>
<accession>A0A0U2VP85</accession>
<keyword evidence="3" id="KW-1185">Reference proteome</keyword>
<gene>
    <name evidence="2" type="ORF">IJ22_09530</name>
</gene>
<dbReference type="EMBL" id="CP013652">
    <property type="protein sequence ID" value="ALS21335.1"/>
    <property type="molecule type" value="Genomic_DNA"/>
</dbReference>
<evidence type="ECO:0000256" key="1">
    <source>
        <dbReference type="ARBA" id="ARBA00023002"/>
    </source>
</evidence>
<dbReference type="STRING" id="162209.IJ22_09530"/>
<sequence length="404" mass="43901">MSIRADVVIIGGGIVGASIAFHLVLEGFRRIVIVERTHLGAGSTGRSSGVLRQFYTNKVLVDMARIGLNYYSRFEEITGSPSDYTKTGFLLAGNEANAETLGLGFRLQQELGIRSRMLAKEEIMEYLPSLLRTDITLGLYEEDAGYADAHASCLGFIRYAKEHGAAIMQGARVLAIARDADGVSGVRTDRDTIETRTIINCGGPWAAAIGHLAGMHLPIETSRHYKVGIALPSPMDKPFPIFSDPVRSVYIRPDGKRLAILGSNHPDDVREKVDPELFRDGDDGGKAAELWSRCSDSLSLLQNGEVVGSWSGIYAVTPDGFPILDKSDQVKGFYSACGLSGHGFKLAPAIGQIVTSLVAHSVPDPRARMFRLSRFEENDLIDSVTTSALSRLKHDQPHASEVEQ</sequence>
<dbReference type="Pfam" id="PF01266">
    <property type="entry name" value="DAO"/>
    <property type="match status" value="1"/>
</dbReference>
<name>A0A0U2VP85_9BACL</name>
<evidence type="ECO:0000313" key="3">
    <source>
        <dbReference type="Proteomes" id="UP000061660"/>
    </source>
</evidence>
<dbReference type="PANTHER" id="PTHR13847">
    <property type="entry name" value="SARCOSINE DEHYDROGENASE-RELATED"/>
    <property type="match status" value="1"/>
</dbReference>